<sequence length="59" mass="6292">MITDDSKFLPLRPRRLVAAADDVELGGPGTRFTTGQLVDEPIGARLGSGSVLELAARKR</sequence>
<accession>A0ABP8YWW6</accession>
<proteinExistence type="predicted"/>
<name>A0ABP8YWW6_9ACTN</name>
<evidence type="ECO:0000313" key="1">
    <source>
        <dbReference type="EMBL" id="GAA4740007.1"/>
    </source>
</evidence>
<evidence type="ECO:0000313" key="2">
    <source>
        <dbReference type="Proteomes" id="UP001499882"/>
    </source>
</evidence>
<dbReference type="RefSeq" id="WP_345527168.1">
    <property type="nucleotide sequence ID" value="NZ_BAABKN010000015.1"/>
</dbReference>
<protein>
    <submittedName>
        <fullName evidence="1">Uncharacterized protein</fullName>
    </submittedName>
</protein>
<dbReference type="Proteomes" id="UP001499882">
    <property type="component" value="Unassembled WGS sequence"/>
</dbReference>
<reference evidence="2" key="1">
    <citation type="journal article" date="2019" name="Int. J. Syst. Evol. Microbiol.">
        <title>The Global Catalogue of Microorganisms (GCM) 10K type strain sequencing project: providing services to taxonomists for standard genome sequencing and annotation.</title>
        <authorList>
            <consortium name="The Broad Institute Genomics Platform"/>
            <consortium name="The Broad Institute Genome Sequencing Center for Infectious Disease"/>
            <person name="Wu L."/>
            <person name="Ma J."/>
        </authorList>
    </citation>
    <scope>NUCLEOTIDE SEQUENCE [LARGE SCALE GENOMIC DNA]</scope>
    <source>
        <strain evidence="2">JCM 18532</strain>
    </source>
</reference>
<gene>
    <name evidence="1" type="ORF">GCM10023350_25550</name>
</gene>
<comment type="caution">
    <text evidence="1">The sequence shown here is derived from an EMBL/GenBank/DDBJ whole genome shotgun (WGS) entry which is preliminary data.</text>
</comment>
<dbReference type="EMBL" id="BAABKN010000015">
    <property type="protein sequence ID" value="GAA4740007.1"/>
    <property type="molecule type" value="Genomic_DNA"/>
</dbReference>
<organism evidence="1 2">
    <name type="scientific">Nocardioides endophyticus</name>
    <dbReference type="NCBI Taxonomy" id="1353775"/>
    <lineage>
        <taxon>Bacteria</taxon>
        <taxon>Bacillati</taxon>
        <taxon>Actinomycetota</taxon>
        <taxon>Actinomycetes</taxon>
        <taxon>Propionibacteriales</taxon>
        <taxon>Nocardioidaceae</taxon>
        <taxon>Nocardioides</taxon>
    </lineage>
</organism>
<keyword evidence="2" id="KW-1185">Reference proteome</keyword>